<reference evidence="1" key="1">
    <citation type="submission" date="2020-04" db="EMBL/GenBank/DDBJ databases">
        <authorList>
            <person name="Chiriac C."/>
            <person name="Salcher M."/>
            <person name="Ghai R."/>
            <person name="Kavagutti S V."/>
        </authorList>
    </citation>
    <scope>NUCLEOTIDE SEQUENCE</scope>
</reference>
<dbReference type="EMBL" id="LR796499">
    <property type="protein sequence ID" value="CAB4149260.1"/>
    <property type="molecule type" value="Genomic_DNA"/>
</dbReference>
<organism evidence="1">
    <name type="scientific">uncultured Caudovirales phage</name>
    <dbReference type="NCBI Taxonomy" id="2100421"/>
    <lineage>
        <taxon>Viruses</taxon>
        <taxon>Duplodnaviria</taxon>
        <taxon>Heunggongvirae</taxon>
        <taxon>Uroviricota</taxon>
        <taxon>Caudoviricetes</taxon>
        <taxon>Peduoviridae</taxon>
        <taxon>Maltschvirus</taxon>
        <taxon>Maltschvirus maltsch</taxon>
    </lineage>
</organism>
<proteinExistence type="predicted"/>
<gene>
    <name evidence="1" type="ORF">UFOVP536_64</name>
</gene>
<accession>A0A6J5MWF0</accession>
<sequence>MAIIVDYDTETGKSIAVYTVKTGLPKVTTFVHRVSWKYIPAKYAGYLPYADAYNIEAMFRRNINENI</sequence>
<name>A0A6J5MWF0_9CAUD</name>
<protein>
    <submittedName>
        <fullName evidence="1">Uncharacterized protein</fullName>
    </submittedName>
</protein>
<evidence type="ECO:0000313" key="1">
    <source>
        <dbReference type="EMBL" id="CAB4149260.1"/>
    </source>
</evidence>